<keyword evidence="3" id="KW-1185">Reference proteome</keyword>
<dbReference type="RefSeq" id="WP_311658061.1">
    <property type="nucleotide sequence ID" value="NZ_JAVRHY010000004.1"/>
</dbReference>
<accession>A0ABU3B6G8</accession>
<reference evidence="2 3" key="1">
    <citation type="submission" date="2023-09" db="EMBL/GenBank/DDBJ databases">
        <authorList>
            <person name="Rey-Velasco X."/>
        </authorList>
    </citation>
    <scope>NUCLEOTIDE SEQUENCE [LARGE SCALE GENOMIC DNA]</scope>
    <source>
        <strain evidence="2 3">P385</strain>
    </source>
</reference>
<feature type="region of interest" description="Disordered" evidence="1">
    <location>
        <begin position="72"/>
        <end position="94"/>
    </location>
</feature>
<dbReference type="EMBL" id="JAVRHY010000004">
    <property type="protein sequence ID" value="MDT0618042.1"/>
    <property type="molecule type" value="Genomic_DNA"/>
</dbReference>
<evidence type="ECO:0000313" key="3">
    <source>
        <dbReference type="Proteomes" id="UP001259982"/>
    </source>
</evidence>
<gene>
    <name evidence="2" type="ORF">RM531_06120</name>
</gene>
<dbReference type="PROSITE" id="PS51257">
    <property type="entry name" value="PROKAR_LIPOPROTEIN"/>
    <property type="match status" value="1"/>
</dbReference>
<organism evidence="2 3">
    <name type="scientific">Spectribacter acetivorans</name>
    <dbReference type="NCBI Taxonomy" id="3075603"/>
    <lineage>
        <taxon>Bacteria</taxon>
        <taxon>Pseudomonadati</taxon>
        <taxon>Pseudomonadota</taxon>
        <taxon>Gammaproteobacteria</taxon>
        <taxon>Salinisphaerales</taxon>
        <taxon>Salinisphaeraceae</taxon>
        <taxon>Spectribacter</taxon>
    </lineage>
</organism>
<name>A0ABU3B6G8_9GAMM</name>
<evidence type="ECO:0000256" key="1">
    <source>
        <dbReference type="SAM" id="MobiDB-lite"/>
    </source>
</evidence>
<sequence>MRRHRLTFATAGAGILLLAGCGGDDNNFFNDNPDMMQPMGNSASAIVNQDPDDESLPVTDPDALRADLARVFGGPDDEPVEIGNGDTPLRDIVN</sequence>
<dbReference type="Proteomes" id="UP001259982">
    <property type="component" value="Unassembled WGS sequence"/>
</dbReference>
<evidence type="ECO:0000313" key="2">
    <source>
        <dbReference type="EMBL" id="MDT0618042.1"/>
    </source>
</evidence>
<comment type="caution">
    <text evidence="2">The sequence shown here is derived from an EMBL/GenBank/DDBJ whole genome shotgun (WGS) entry which is preliminary data.</text>
</comment>
<proteinExistence type="predicted"/>
<protein>
    <submittedName>
        <fullName evidence="2">Uncharacterized protein</fullName>
    </submittedName>
</protein>